<dbReference type="AlphaFoldDB" id="A0AAW8TZV0"/>
<comment type="caution">
    <text evidence="1">The sequence shown here is derived from an EMBL/GenBank/DDBJ whole genome shotgun (WGS) entry which is preliminary data.</text>
</comment>
<sequence length="93" mass="11136">MILNDNGREYDLEKIDSYSVYTQRTIRRLIYLRYVGIRDLLSDCCCQKVKLVAVRKAIQEEKNIDRIKNTFGYTLEEINFYIDYADDNIPMVR</sequence>
<gene>
    <name evidence="1" type="ORF">P7H43_06125</name>
</gene>
<evidence type="ECO:0000313" key="1">
    <source>
        <dbReference type="EMBL" id="MDT2810054.1"/>
    </source>
</evidence>
<dbReference type="Proteomes" id="UP001256711">
    <property type="component" value="Unassembled WGS sequence"/>
</dbReference>
<protein>
    <submittedName>
        <fullName evidence="1">Uncharacterized protein</fullName>
    </submittedName>
</protein>
<name>A0AAW8TZV0_9ENTE</name>
<organism evidence="1 2">
    <name type="scientific">Enterococcus asini</name>
    <dbReference type="NCBI Taxonomy" id="57732"/>
    <lineage>
        <taxon>Bacteria</taxon>
        <taxon>Bacillati</taxon>
        <taxon>Bacillota</taxon>
        <taxon>Bacilli</taxon>
        <taxon>Lactobacillales</taxon>
        <taxon>Enterococcaceae</taxon>
        <taxon>Enterococcus</taxon>
    </lineage>
</organism>
<dbReference type="RefSeq" id="WP_311835288.1">
    <property type="nucleotide sequence ID" value="NZ_JARQBJ010000002.1"/>
</dbReference>
<accession>A0AAW8TZV0</accession>
<dbReference type="EMBL" id="JARQBJ010000002">
    <property type="protein sequence ID" value="MDT2810054.1"/>
    <property type="molecule type" value="Genomic_DNA"/>
</dbReference>
<proteinExistence type="predicted"/>
<evidence type="ECO:0000313" key="2">
    <source>
        <dbReference type="Proteomes" id="UP001256711"/>
    </source>
</evidence>
<reference evidence="1" key="1">
    <citation type="submission" date="2023-03" db="EMBL/GenBank/DDBJ databases">
        <authorList>
            <person name="Shen W."/>
            <person name="Cai J."/>
        </authorList>
    </citation>
    <scope>NUCLEOTIDE SEQUENCE</scope>
    <source>
        <strain evidence="1">B226-2</strain>
    </source>
</reference>